<protein>
    <submittedName>
        <fullName evidence="2">Heme-degrading monooxygenase HmoA</fullName>
    </submittedName>
</protein>
<keyword evidence="2" id="KW-0560">Oxidoreductase</keyword>
<evidence type="ECO:0000313" key="2">
    <source>
        <dbReference type="EMBL" id="NYJ78125.1"/>
    </source>
</evidence>
<dbReference type="RefSeq" id="WP_179541512.1">
    <property type="nucleotide sequence ID" value="NZ_BAAALL010000002.1"/>
</dbReference>
<feature type="domain" description="ABM" evidence="1">
    <location>
        <begin position="2"/>
        <end position="92"/>
    </location>
</feature>
<dbReference type="InterPro" id="IPR007138">
    <property type="entry name" value="ABM_dom"/>
</dbReference>
<dbReference type="InterPro" id="IPR011008">
    <property type="entry name" value="Dimeric_a/b-barrel"/>
</dbReference>
<dbReference type="Gene3D" id="3.30.70.100">
    <property type="match status" value="1"/>
</dbReference>
<keyword evidence="3" id="KW-1185">Reference proteome</keyword>
<name>A0A7Z0KAC0_9MICC</name>
<dbReference type="GO" id="GO:0004497">
    <property type="term" value="F:monooxygenase activity"/>
    <property type="evidence" value="ECO:0007669"/>
    <property type="project" value="UniProtKB-KW"/>
</dbReference>
<organism evidence="2 3">
    <name type="scientific">Nesterenkonia xinjiangensis</name>
    <dbReference type="NCBI Taxonomy" id="225327"/>
    <lineage>
        <taxon>Bacteria</taxon>
        <taxon>Bacillati</taxon>
        <taxon>Actinomycetota</taxon>
        <taxon>Actinomycetes</taxon>
        <taxon>Micrococcales</taxon>
        <taxon>Micrococcaceae</taxon>
        <taxon>Nesterenkonia</taxon>
    </lineage>
</organism>
<proteinExistence type="predicted"/>
<dbReference type="AlphaFoldDB" id="A0A7Z0KAC0"/>
<gene>
    <name evidence="2" type="ORF">HNR09_001536</name>
</gene>
<evidence type="ECO:0000313" key="3">
    <source>
        <dbReference type="Proteomes" id="UP000535437"/>
    </source>
</evidence>
<dbReference type="SUPFAM" id="SSF54909">
    <property type="entry name" value="Dimeric alpha+beta barrel"/>
    <property type="match status" value="1"/>
</dbReference>
<evidence type="ECO:0000259" key="1">
    <source>
        <dbReference type="PROSITE" id="PS51725"/>
    </source>
</evidence>
<dbReference type="Pfam" id="PF03992">
    <property type="entry name" value="ABM"/>
    <property type="match status" value="1"/>
</dbReference>
<comment type="caution">
    <text evidence="2">The sequence shown here is derived from an EMBL/GenBank/DDBJ whole genome shotgun (WGS) entry which is preliminary data.</text>
</comment>
<accession>A0A7Z0KAC0</accession>
<dbReference type="EMBL" id="JACCFY010000001">
    <property type="protein sequence ID" value="NYJ78125.1"/>
    <property type="molecule type" value="Genomic_DNA"/>
</dbReference>
<reference evidence="2 3" key="1">
    <citation type="submission" date="2020-07" db="EMBL/GenBank/DDBJ databases">
        <title>Sequencing the genomes of 1000 actinobacteria strains.</title>
        <authorList>
            <person name="Klenk H.-P."/>
        </authorList>
    </citation>
    <scope>NUCLEOTIDE SEQUENCE [LARGE SCALE GENOMIC DNA]</scope>
    <source>
        <strain evidence="2 3">DSM 15475</strain>
    </source>
</reference>
<dbReference type="PROSITE" id="PS51725">
    <property type="entry name" value="ABM"/>
    <property type="match status" value="1"/>
</dbReference>
<keyword evidence="2" id="KW-0503">Monooxygenase</keyword>
<dbReference type="Proteomes" id="UP000535437">
    <property type="component" value="Unassembled WGS sequence"/>
</dbReference>
<sequence length="97" mass="11280">MITEQAILPVLPGREADFEDAFRQARPLISGMAGFLGLELLRSRETPHEYLLLVRWETVEHHTEGFRGSPEYARWKALLHDFYAPFPRVEHFVEVTS</sequence>